<dbReference type="InterPro" id="IPR041627">
    <property type="entry name" value="AAA_lid_6"/>
</dbReference>
<dbReference type="SUPFAM" id="SSF52540">
    <property type="entry name" value="P-loop containing nucleoside triphosphate hydrolases"/>
    <property type="match status" value="1"/>
</dbReference>
<dbReference type="PRINTS" id="PR00819">
    <property type="entry name" value="CBXCFQXSUPER"/>
</dbReference>
<dbReference type="RefSeq" id="WP_188694660.1">
    <property type="nucleotide sequence ID" value="NZ_BMIR01000012.1"/>
</dbReference>
<dbReference type="Proteomes" id="UP000628775">
    <property type="component" value="Unassembled WGS sequence"/>
</dbReference>
<dbReference type="Pfam" id="PF17866">
    <property type="entry name" value="AAA_lid_6"/>
    <property type="match status" value="1"/>
</dbReference>
<dbReference type="SMART" id="SM00382">
    <property type="entry name" value="AAA"/>
    <property type="match status" value="1"/>
</dbReference>
<gene>
    <name evidence="5" type="primary">spoVK</name>
    <name evidence="5" type="ORF">GCM10011391_25760</name>
</gene>
<name>A0A8J3DVZ4_9BACL</name>
<evidence type="ECO:0000256" key="1">
    <source>
        <dbReference type="ARBA" id="ARBA00010378"/>
    </source>
</evidence>
<comment type="caution">
    <text evidence="5">The sequence shown here is derived from an EMBL/GenBank/DDBJ whole genome shotgun (WGS) entry which is preliminary data.</text>
</comment>
<dbReference type="PANTHER" id="PTHR43392:SF2">
    <property type="entry name" value="AAA-TYPE ATPASE FAMILY PROTEIN _ ANKYRIN REPEAT FAMILY PROTEIN"/>
    <property type="match status" value="1"/>
</dbReference>
<dbReference type="InterPro" id="IPR003593">
    <property type="entry name" value="AAA+_ATPase"/>
</dbReference>
<keyword evidence="6" id="KW-1185">Reference proteome</keyword>
<dbReference type="Pfam" id="PF00004">
    <property type="entry name" value="AAA"/>
    <property type="match status" value="1"/>
</dbReference>
<dbReference type="CDD" id="cd00009">
    <property type="entry name" value="AAA"/>
    <property type="match status" value="1"/>
</dbReference>
<reference evidence="5" key="2">
    <citation type="submission" date="2020-09" db="EMBL/GenBank/DDBJ databases">
        <authorList>
            <person name="Sun Q."/>
            <person name="Zhou Y."/>
        </authorList>
    </citation>
    <scope>NUCLEOTIDE SEQUENCE</scope>
    <source>
        <strain evidence="5">CGMCC 1.15371</strain>
    </source>
</reference>
<sequence length="328" mass="37969">MSDTFTFKQKGQINVVLNQAKQGYDEPISGQKETLTRHFSLEKIEEKLNRFVGMEEVKKTVREIYAWLYVNRLRSQHHLKTENQALHMLFKGNPGTGKTTVARLLGELFSDMEVLAKGHLIEVERADLVGEYIGQTAQKTRELVKKAQGGILFVDEAYSLARGGEKDFGKEAIDTLVKQMEDKKGEFVLILAGYSDEMDHFMEMNPGLPSRFPIQISFPNYNEHELTLITDQMIAEREYKLTSEARKKLERHLKLKVNQHEKTFSNGRYVRNLVEKMIRQQAVRLLREGVPDRLSLLTIRSTDITIEESKEKPYDVRNYHQDESTMSQ</sequence>
<evidence type="ECO:0000259" key="4">
    <source>
        <dbReference type="SMART" id="SM00382"/>
    </source>
</evidence>
<reference evidence="5" key="1">
    <citation type="journal article" date="2014" name="Int. J. Syst. Evol. Microbiol.">
        <title>Complete genome sequence of Corynebacterium casei LMG S-19264T (=DSM 44701T), isolated from a smear-ripened cheese.</title>
        <authorList>
            <consortium name="US DOE Joint Genome Institute (JGI-PGF)"/>
            <person name="Walter F."/>
            <person name="Albersmeier A."/>
            <person name="Kalinowski J."/>
            <person name="Ruckert C."/>
        </authorList>
    </citation>
    <scope>NUCLEOTIDE SEQUENCE</scope>
    <source>
        <strain evidence="5">CGMCC 1.15371</strain>
    </source>
</reference>
<evidence type="ECO:0000313" key="6">
    <source>
        <dbReference type="Proteomes" id="UP000628775"/>
    </source>
</evidence>
<dbReference type="GO" id="GO:0016887">
    <property type="term" value="F:ATP hydrolysis activity"/>
    <property type="evidence" value="ECO:0007669"/>
    <property type="project" value="InterPro"/>
</dbReference>
<dbReference type="Gene3D" id="3.40.50.300">
    <property type="entry name" value="P-loop containing nucleotide triphosphate hydrolases"/>
    <property type="match status" value="1"/>
</dbReference>
<dbReference type="PANTHER" id="PTHR43392">
    <property type="entry name" value="AAA-TYPE ATPASE FAMILY PROTEIN / ANKYRIN REPEAT FAMILY PROTEIN"/>
    <property type="match status" value="1"/>
</dbReference>
<comment type="similarity">
    <text evidence="1">Belongs to the CbxX/CfxQ family.</text>
</comment>
<dbReference type="InterPro" id="IPR050773">
    <property type="entry name" value="CbxX/CfxQ_RuBisCO_ESX"/>
</dbReference>
<keyword evidence="2" id="KW-0547">Nucleotide-binding</keyword>
<dbReference type="GO" id="GO:0005524">
    <property type="term" value="F:ATP binding"/>
    <property type="evidence" value="ECO:0007669"/>
    <property type="project" value="UniProtKB-KW"/>
</dbReference>
<organism evidence="5 6">
    <name type="scientific">Pullulanibacillus camelliae</name>
    <dbReference type="NCBI Taxonomy" id="1707096"/>
    <lineage>
        <taxon>Bacteria</taxon>
        <taxon>Bacillati</taxon>
        <taxon>Bacillota</taxon>
        <taxon>Bacilli</taxon>
        <taxon>Bacillales</taxon>
        <taxon>Sporolactobacillaceae</taxon>
        <taxon>Pullulanibacillus</taxon>
    </lineage>
</organism>
<dbReference type="FunFam" id="3.40.50.300:FF:000216">
    <property type="entry name" value="Type VII secretion ATPase EccA"/>
    <property type="match status" value="1"/>
</dbReference>
<evidence type="ECO:0000256" key="3">
    <source>
        <dbReference type="ARBA" id="ARBA00022840"/>
    </source>
</evidence>
<dbReference type="InterPro" id="IPR003959">
    <property type="entry name" value="ATPase_AAA_core"/>
</dbReference>
<protein>
    <submittedName>
        <fullName evidence="5">Stage V sporulation protein K</fullName>
    </submittedName>
</protein>
<feature type="domain" description="AAA+ ATPase" evidence="4">
    <location>
        <begin position="84"/>
        <end position="222"/>
    </location>
</feature>
<dbReference type="AlphaFoldDB" id="A0A8J3DVZ4"/>
<proteinExistence type="inferred from homology"/>
<dbReference type="InterPro" id="IPR027417">
    <property type="entry name" value="P-loop_NTPase"/>
</dbReference>
<evidence type="ECO:0000256" key="2">
    <source>
        <dbReference type="ARBA" id="ARBA00022741"/>
    </source>
</evidence>
<accession>A0A8J3DVZ4</accession>
<evidence type="ECO:0000313" key="5">
    <source>
        <dbReference type="EMBL" id="GGE45754.1"/>
    </source>
</evidence>
<dbReference type="InterPro" id="IPR000641">
    <property type="entry name" value="CbxX/CfxQ"/>
</dbReference>
<keyword evidence="3" id="KW-0067">ATP-binding</keyword>
<dbReference type="EMBL" id="BMIR01000012">
    <property type="protein sequence ID" value="GGE45754.1"/>
    <property type="molecule type" value="Genomic_DNA"/>
</dbReference>
<dbReference type="Gene3D" id="1.10.8.60">
    <property type="match status" value="1"/>
</dbReference>